<keyword evidence="2 3" id="KW-0129">CBS domain</keyword>
<dbReference type="PROSITE" id="PS51371">
    <property type="entry name" value="CBS"/>
    <property type="match status" value="1"/>
</dbReference>
<dbReference type="InterPro" id="IPR000644">
    <property type="entry name" value="CBS_dom"/>
</dbReference>
<evidence type="ECO:0000256" key="3">
    <source>
        <dbReference type="PROSITE-ProRule" id="PRU00703"/>
    </source>
</evidence>
<name>A0A176WT49_MARPO</name>
<dbReference type="AlphaFoldDB" id="A0A176WT49"/>
<evidence type="ECO:0000256" key="1">
    <source>
        <dbReference type="ARBA" id="ARBA00022737"/>
    </source>
</evidence>
<evidence type="ECO:0000256" key="2">
    <source>
        <dbReference type="ARBA" id="ARBA00023122"/>
    </source>
</evidence>
<organism evidence="6 7">
    <name type="scientific">Marchantia polymorpha subsp. ruderalis</name>
    <dbReference type="NCBI Taxonomy" id="1480154"/>
    <lineage>
        <taxon>Eukaryota</taxon>
        <taxon>Viridiplantae</taxon>
        <taxon>Streptophyta</taxon>
        <taxon>Embryophyta</taxon>
        <taxon>Marchantiophyta</taxon>
        <taxon>Marchantiopsida</taxon>
        <taxon>Marchantiidae</taxon>
        <taxon>Marchantiales</taxon>
        <taxon>Marchantiaceae</taxon>
        <taxon>Marchantia</taxon>
    </lineage>
</organism>
<keyword evidence="1" id="KW-0677">Repeat</keyword>
<proteinExistence type="predicted"/>
<dbReference type="SMART" id="SM00116">
    <property type="entry name" value="CBS"/>
    <property type="match status" value="3"/>
</dbReference>
<dbReference type="GO" id="GO:0005737">
    <property type="term" value="C:cytoplasm"/>
    <property type="evidence" value="ECO:0007669"/>
    <property type="project" value="TreeGrafter"/>
</dbReference>
<dbReference type="SUPFAM" id="SSF54631">
    <property type="entry name" value="CBS-domain pair"/>
    <property type="match status" value="2"/>
</dbReference>
<evidence type="ECO:0000313" key="5">
    <source>
        <dbReference type="EMBL" id="BBN03958.1"/>
    </source>
</evidence>
<dbReference type="EMBL" id="LVLJ01000095">
    <property type="protein sequence ID" value="OAE35695.1"/>
    <property type="molecule type" value="Genomic_DNA"/>
</dbReference>
<reference evidence="5" key="2">
    <citation type="journal article" date="2019" name="Curr. Biol.">
        <title>Chromatin organization in early land plants reveals an ancestral association between H3K27me3, transposons, and constitutive heterochromatin.</title>
        <authorList>
            <person name="Montgomery S.A."/>
            <person name="Tanizawa Y."/>
            <person name="Galik B."/>
            <person name="Wang N."/>
            <person name="Ito T."/>
            <person name="Mochizuki T."/>
            <person name="Akimcheva S."/>
            <person name="Bowman J."/>
            <person name="Cognat V."/>
            <person name="Drouard L."/>
            <person name="Ekker H."/>
            <person name="Houng S."/>
            <person name="Kohchi T."/>
            <person name="Lin S."/>
            <person name="Liu L.D."/>
            <person name="Nakamura Y."/>
            <person name="Valeeva L.R."/>
            <person name="Shakirov E.V."/>
            <person name="Shippen D.E."/>
            <person name="Wei W."/>
            <person name="Yagura M."/>
            <person name="Yamaoka S."/>
            <person name="Yamato K.T."/>
            <person name="Liu C."/>
            <person name="Berger F."/>
        </authorList>
    </citation>
    <scope>NUCLEOTIDE SEQUENCE [LARGE SCALE GENOMIC DNA]</scope>
    <source>
        <strain evidence="5">Tak-1</strain>
    </source>
</reference>
<dbReference type="Proteomes" id="UP001162541">
    <property type="component" value="Chromosome 3"/>
</dbReference>
<dbReference type="PANTHER" id="PTHR13780:SF101">
    <property type="entry name" value="SNF1-RELATED PROTEIN KINASE REGULATORY SUBUNIT GAMMA-LIKE PV42A"/>
    <property type="match status" value="1"/>
</dbReference>
<feature type="domain" description="CBS" evidence="4">
    <location>
        <begin position="301"/>
        <end position="354"/>
    </location>
</feature>
<reference evidence="6 7" key="1">
    <citation type="submission" date="2016-03" db="EMBL/GenBank/DDBJ databases">
        <title>Mechanisms controlling the formation of the plant cell surface in tip-growing cells are functionally conserved among land plants.</title>
        <authorList>
            <person name="Honkanen S."/>
            <person name="Jones V.A."/>
            <person name="Morieri G."/>
            <person name="Champion C."/>
            <person name="Hetherington A.J."/>
            <person name="Kelly S."/>
            <person name="Saint-Marcoux D."/>
            <person name="Proust H."/>
            <person name="Prescott H."/>
            <person name="Dolan L."/>
        </authorList>
    </citation>
    <scope>NUCLEOTIDE SEQUENCE [LARGE SCALE GENOMIC DNA]</scope>
    <source>
        <strain evidence="7">cv. Tak-1 and cv. Tak-2</strain>
        <tissue evidence="6">Whole gametophyte</tissue>
    </source>
</reference>
<accession>A0A176WT49</accession>
<dbReference type="InterPro" id="IPR050511">
    <property type="entry name" value="AMPK_gamma/SDS23_families"/>
</dbReference>
<protein>
    <recommendedName>
        <fullName evidence="4">CBS domain-containing protein</fullName>
    </recommendedName>
</protein>
<evidence type="ECO:0000313" key="7">
    <source>
        <dbReference type="Proteomes" id="UP000077202"/>
    </source>
</evidence>
<dbReference type="InterPro" id="IPR046342">
    <property type="entry name" value="CBS_dom_sf"/>
</dbReference>
<reference evidence="8" key="3">
    <citation type="journal article" date="2020" name="Curr. Biol.">
        <title>Chromatin organization in early land plants reveals an ancestral association between H3K27me3, transposons, and constitutive heterochromatin.</title>
        <authorList>
            <person name="Montgomery S.A."/>
            <person name="Tanizawa Y."/>
            <person name="Galik B."/>
            <person name="Wang N."/>
            <person name="Ito T."/>
            <person name="Mochizuki T."/>
            <person name="Akimcheva S."/>
            <person name="Bowman J.L."/>
            <person name="Cognat V."/>
            <person name="Marechal-Drouard L."/>
            <person name="Ekker H."/>
            <person name="Hong S.F."/>
            <person name="Kohchi T."/>
            <person name="Lin S.S."/>
            <person name="Liu L.D."/>
            <person name="Nakamura Y."/>
            <person name="Valeeva L.R."/>
            <person name="Shakirov E.V."/>
            <person name="Shippen D.E."/>
            <person name="Wei W.L."/>
            <person name="Yagura M."/>
            <person name="Yamaoka S."/>
            <person name="Yamato K.T."/>
            <person name="Liu C."/>
            <person name="Berger F."/>
        </authorList>
    </citation>
    <scope>NUCLEOTIDE SEQUENCE [LARGE SCALE GENOMIC DNA]</scope>
    <source>
        <strain evidence="8">Tak-1</strain>
    </source>
</reference>
<sequence>MQEDVGSVDQAVNLLKSSTISQIMKNKRRLIEVPFNASVRDTLNTMQAHDILAVAVAAPPGQWIGAGGSQILEADKATGTVRKHYIGLVSVLDILVHVVEDDAQLNAPVSSIIGHSLEGLNLWTISPTTSIYDSIEPMSKGVHRVLVPFESQSDTHGVELTESSSGYHMLTQTDVIQFIHDHADAMNSVLKQTVSDIGAVRQSVFAVPHTMAVMTALKCMANTALPAVAIVEAVPDIDKEPMFINGQGRKLLGTFSASDLRGCSAEALGTWSSITVMDWARKVWTSQNFGAGAAAGPESASCRPPVTCKFTTTLGEVITKAVEHRIHRLWVTDEDGSLRGLVALSDILSALRKL</sequence>
<dbReference type="GO" id="GO:0005634">
    <property type="term" value="C:nucleus"/>
    <property type="evidence" value="ECO:0007669"/>
    <property type="project" value="TreeGrafter"/>
</dbReference>
<dbReference type="PANTHER" id="PTHR13780">
    <property type="entry name" value="AMP-ACTIVATED PROTEIN KINASE, GAMMA REGULATORY SUBUNIT"/>
    <property type="match status" value="1"/>
</dbReference>
<evidence type="ECO:0000313" key="8">
    <source>
        <dbReference type="Proteomes" id="UP001162541"/>
    </source>
</evidence>
<dbReference type="Pfam" id="PF00571">
    <property type="entry name" value="CBS"/>
    <property type="match status" value="1"/>
</dbReference>
<evidence type="ECO:0000259" key="4">
    <source>
        <dbReference type="PROSITE" id="PS51371"/>
    </source>
</evidence>
<gene>
    <name evidence="6" type="ORF">AXG93_1154s1490</name>
    <name evidence="5" type="ORF">Mp_3g00900</name>
</gene>
<dbReference type="Gene3D" id="3.10.580.10">
    <property type="entry name" value="CBS-domain"/>
    <property type="match status" value="2"/>
</dbReference>
<dbReference type="EMBL" id="AP019868">
    <property type="protein sequence ID" value="BBN03958.1"/>
    <property type="molecule type" value="Genomic_DNA"/>
</dbReference>
<dbReference type="Proteomes" id="UP000077202">
    <property type="component" value="Unassembled WGS sequence"/>
</dbReference>
<evidence type="ECO:0000313" key="6">
    <source>
        <dbReference type="EMBL" id="OAE35695.1"/>
    </source>
</evidence>
<keyword evidence="7" id="KW-1185">Reference proteome</keyword>